<name>A0A3G1A4Q9_9CREN</name>
<organism evidence="2 3">
    <name type="scientific">Thermofilum adornatum 1505</name>
    <dbReference type="NCBI Taxonomy" id="697581"/>
    <lineage>
        <taxon>Archaea</taxon>
        <taxon>Thermoproteota</taxon>
        <taxon>Thermoprotei</taxon>
        <taxon>Thermofilales</taxon>
        <taxon>Thermofilaceae</taxon>
        <taxon>Thermofilum</taxon>
    </lineage>
</organism>
<dbReference type="GeneID" id="25405972"/>
<evidence type="ECO:0000259" key="1">
    <source>
        <dbReference type="Pfam" id="PF01458"/>
    </source>
</evidence>
<dbReference type="RefSeq" id="WP_052886625.1">
    <property type="nucleotide sequence ID" value="NZ_CP007493.1"/>
</dbReference>
<dbReference type="EMBL" id="CP007493">
    <property type="protein sequence ID" value="AJB41579.1"/>
    <property type="molecule type" value="Genomic_DNA"/>
</dbReference>
<dbReference type="Proteomes" id="UP000266720">
    <property type="component" value="Chromosome"/>
</dbReference>
<dbReference type="InterPro" id="IPR037284">
    <property type="entry name" value="SUF_FeS_clus_asmbl_SufBD_sf"/>
</dbReference>
<dbReference type="GO" id="GO:0016226">
    <property type="term" value="P:iron-sulfur cluster assembly"/>
    <property type="evidence" value="ECO:0007669"/>
    <property type="project" value="InterPro"/>
</dbReference>
<sequence>MNQSYLTLPYQYIADSPTTKSYAKWQIFEEYLQNPRRAARLGVNEKLLFVKPHLKIPTDMAPHKQEADWPLNIDTRLPAFHFQNLSTSTTIEIRGEEKVLLIEKPLSDTYSAHLNIYLEGKASATLLLLSPEDSEGLSTLSLNIQTRKEAEAKISIIVIDSPKSATALFKATRLEPNSTLKETHILVPGRTLHLESETFLDQENATYISSYAVATPQNRSASIQTSAYIKAPRTAAEIRLAGISHNGELAHKGTIRIHKGSQEARGKLSSRLIPLTPNSKVYAAPTLEIESDDAAEAQHSASQSPLDPAKLFYLQSRALTELEAKRLLLMAELDKVLPEDAKREPTVQKYLELLLASLEINIHK</sequence>
<evidence type="ECO:0000313" key="3">
    <source>
        <dbReference type="Proteomes" id="UP000266720"/>
    </source>
</evidence>
<evidence type="ECO:0000313" key="2">
    <source>
        <dbReference type="EMBL" id="AJB41579.1"/>
    </source>
</evidence>
<dbReference type="AlphaFoldDB" id="A0A3G1A4Q9"/>
<dbReference type="STRING" id="697581.TCARB_0519"/>
<accession>A0A3G1A4Q9</accession>
<reference evidence="3" key="1">
    <citation type="book" date="2010" name="EXTREMOPHILES" publisher="0:0-0">
        <title>Complete genome sequences of ten hyperthermophilic archaea reveal their metabolic capabilities and possible ecological roles.</title>
        <editorList>
            <person name="?"/>
        </editorList>
        <authorList>
            <person name="Ravin N.V."/>
            <person name="Mardanov A.V."/>
            <person name="Bonch-Osmolovskaya E.A."/>
            <person name="Skryabin K.G."/>
        </authorList>
    </citation>
    <scope>NUCLEOTIDE SEQUENCE [LARGE SCALE GENOMIC DNA]</scope>
    <source>
        <strain evidence="3">1505</strain>
    </source>
</reference>
<feature type="domain" description="SUF system FeS cluster assembly SufBD core" evidence="1">
    <location>
        <begin position="111"/>
        <end position="331"/>
    </location>
</feature>
<dbReference type="PANTHER" id="PTHR43575:SF1">
    <property type="entry name" value="PROTEIN ABCI7, CHLOROPLASTIC"/>
    <property type="match status" value="1"/>
</dbReference>
<proteinExistence type="predicted"/>
<dbReference type="InterPro" id="IPR055346">
    <property type="entry name" value="Fe-S_cluster_assembly_SufBD"/>
</dbReference>
<protein>
    <submittedName>
        <fullName evidence="2">Iron-sulfur cluster assembly protein SufD</fullName>
    </submittedName>
</protein>
<dbReference type="PANTHER" id="PTHR43575">
    <property type="entry name" value="PROTEIN ABCI7, CHLOROPLASTIC"/>
    <property type="match status" value="1"/>
</dbReference>
<dbReference type="InterPro" id="IPR000825">
    <property type="entry name" value="SUF_FeS_clus_asmbl_SufBD_core"/>
</dbReference>
<gene>
    <name evidence="2" type="ORF">TCARB_0519</name>
</gene>
<dbReference type="KEGG" id="tcb:TCARB_0519"/>
<dbReference type="SUPFAM" id="SSF101960">
    <property type="entry name" value="Stabilizer of iron transporter SufD"/>
    <property type="match status" value="1"/>
</dbReference>
<dbReference type="Pfam" id="PF01458">
    <property type="entry name" value="SUFBD_core"/>
    <property type="match status" value="1"/>
</dbReference>